<dbReference type="PANTHER" id="PTHR22749">
    <property type="entry name" value="RIBOFLAVIN KINASE/FMN ADENYLYLTRANSFERASE"/>
    <property type="match status" value="1"/>
</dbReference>
<dbReference type="Gene3D" id="3.40.50.620">
    <property type="entry name" value="HUPs"/>
    <property type="match status" value="1"/>
</dbReference>
<evidence type="ECO:0000313" key="17">
    <source>
        <dbReference type="EMBL" id="SPW30797.1"/>
    </source>
</evidence>
<dbReference type="Pfam" id="PF01687">
    <property type="entry name" value="Flavokinase"/>
    <property type="match status" value="1"/>
</dbReference>
<gene>
    <name evidence="17" type="primary">ribF</name>
    <name evidence="17" type="ORF">NCTC10254_01906</name>
</gene>
<feature type="domain" description="Riboflavin kinase" evidence="16">
    <location>
        <begin position="183"/>
        <end position="319"/>
    </location>
</feature>
<evidence type="ECO:0000256" key="14">
    <source>
        <dbReference type="ARBA" id="ARBA00049494"/>
    </source>
</evidence>
<comment type="catalytic activity">
    <reaction evidence="14 15">
        <text>FMN + ATP + H(+) = FAD + diphosphate</text>
        <dbReference type="Rhea" id="RHEA:17237"/>
        <dbReference type="ChEBI" id="CHEBI:15378"/>
        <dbReference type="ChEBI" id="CHEBI:30616"/>
        <dbReference type="ChEBI" id="CHEBI:33019"/>
        <dbReference type="ChEBI" id="CHEBI:57692"/>
        <dbReference type="ChEBI" id="CHEBI:58210"/>
        <dbReference type="EC" id="2.7.7.2"/>
    </reaction>
</comment>
<sequence length="322" mass="34935">MDIWHGITEVPKDLTGSVVTIGVFDGMHRGHSRLLAAATTRAHELGLPSILLTFDPHPLAVLRPDRMPPLLGTVTQRASLAAAQGIDHILAMSFNVAVAQLSPEEFFLQIVRDTLKARAVVVGSNFTFGKKAAGTTEVLRELGHKYGIEVHVIDLLVEDDAVICSTLIRRLLGEGKVREANAALGREFSVAGEVVRGAGRGGRELGFPTANLYFSDLVALPQDAVYAGWLMVISQAPIDGDMKQGVRYPAAISVGHNPTFGDKRRSVESYVIGKNADLYGHTVVVEFVDWVRSMEKFTGVPELLAAIHQDVAETLRILEVEK</sequence>
<organism evidence="17 18">
    <name type="scientific">Corynebacterium matruchotii</name>
    <dbReference type="NCBI Taxonomy" id="43768"/>
    <lineage>
        <taxon>Bacteria</taxon>
        <taxon>Bacillati</taxon>
        <taxon>Actinomycetota</taxon>
        <taxon>Actinomycetes</taxon>
        <taxon>Mycobacteriales</taxon>
        <taxon>Corynebacteriaceae</taxon>
        <taxon>Corynebacterium</taxon>
    </lineage>
</organism>
<keyword evidence="11 15" id="KW-0067">ATP-binding</keyword>
<keyword evidence="5 15" id="KW-0288">FMN</keyword>
<dbReference type="PANTHER" id="PTHR22749:SF6">
    <property type="entry name" value="RIBOFLAVIN KINASE"/>
    <property type="match status" value="1"/>
</dbReference>
<comment type="catalytic activity">
    <reaction evidence="13 15">
        <text>riboflavin + ATP = FMN + ADP + H(+)</text>
        <dbReference type="Rhea" id="RHEA:14357"/>
        <dbReference type="ChEBI" id="CHEBI:15378"/>
        <dbReference type="ChEBI" id="CHEBI:30616"/>
        <dbReference type="ChEBI" id="CHEBI:57986"/>
        <dbReference type="ChEBI" id="CHEBI:58210"/>
        <dbReference type="ChEBI" id="CHEBI:456216"/>
        <dbReference type="EC" id="2.7.1.26"/>
    </reaction>
</comment>
<evidence type="ECO:0000256" key="2">
    <source>
        <dbReference type="ARBA" id="ARBA00004726"/>
    </source>
</evidence>
<evidence type="ECO:0000259" key="16">
    <source>
        <dbReference type="SMART" id="SM00904"/>
    </source>
</evidence>
<dbReference type="GO" id="GO:0006747">
    <property type="term" value="P:FAD biosynthetic process"/>
    <property type="evidence" value="ECO:0007669"/>
    <property type="project" value="UniProtKB-UniRule"/>
</dbReference>
<evidence type="ECO:0000256" key="15">
    <source>
        <dbReference type="PIRNR" id="PIRNR004491"/>
    </source>
</evidence>
<comment type="pathway">
    <text evidence="3 15">Cofactor biosynthesis; FMN biosynthesis; FMN from riboflavin (ATP route): step 1/1.</text>
</comment>
<evidence type="ECO:0000256" key="7">
    <source>
        <dbReference type="ARBA" id="ARBA00022695"/>
    </source>
</evidence>
<evidence type="ECO:0000256" key="5">
    <source>
        <dbReference type="ARBA" id="ARBA00022643"/>
    </source>
</evidence>
<keyword evidence="12" id="KW-0511">Multifunctional enzyme</keyword>
<evidence type="ECO:0000256" key="11">
    <source>
        <dbReference type="ARBA" id="ARBA00022840"/>
    </source>
</evidence>
<dbReference type="FunFam" id="3.40.50.620:FF:000021">
    <property type="entry name" value="Riboflavin biosynthesis protein"/>
    <property type="match status" value="1"/>
</dbReference>
<dbReference type="Pfam" id="PF06574">
    <property type="entry name" value="FAD_syn"/>
    <property type="match status" value="1"/>
</dbReference>
<dbReference type="RefSeq" id="WP_005526234.1">
    <property type="nucleotide sequence ID" value="NZ_CAUOLB010000007.1"/>
</dbReference>
<dbReference type="EMBL" id="UARK01000023">
    <property type="protein sequence ID" value="SPW30797.1"/>
    <property type="molecule type" value="Genomic_DNA"/>
</dbReference>
<dbReference type="GO" id="GO:0009231">
    <property type="term" value="P:riboflavin biosynthetic process"/>
    <property type="evidence" value="ECO:0007669"/>
    <property type="project" value="InterPro"/>
</dbReference>
<dbReference type="Proteomes" id="UP000249886">
    <property type="component" value="Unassembled WGS sequence"/>
</dbReference>
<comment type="similarity">
    <text evidence="15">Belongs to the ribF family.</text>
</comment>
<dbReference type="GO" id="GO:0008531">
    <property type="term" value="F:riboflavin kinase activity"/>
    <property type="evidence" value="ECO:0007669"/>
    <property type="project" value="UniProtKB-UniRule"/>
</dbReference>
<dbReference type="FunFam" id="2.40.30.30:FF:000003">
    <property type="entry name" value="Riboflavin biosynthesis protein"/>
    <property type="match status" value="1"/>
</dbReference>
<dbReference type="Gene3D" id="2.40.30.30">
    <property type="entry name" value="Riboflavin kinase-like"/>
    <property type="match status" value="1"/>
</dbReference>
<dbReference type="UniPathway" id="UPA00277">
    <property type="reaction ID" value="UER00407"/>
</dbReference>
<dbReference type="NCBIfam" id="NF004160">
    <property type="entry name" value="PRK05627.1-3"/>
    <property type="match status" value="1"/>
</dbReference>
<keyword evidence="8 15" id="KW-0547">Nucleotide-binding</keyword>
<reference evidence="17 18" key="1">
    <citation type="submission" date="2018-06" db="EMBL/GenBank/DDBJ databases">
        <authorList>
            <consortium name="Pathogen Informatics"/>
            <person name="Doyle S."/>
        </authorList>
    </citation>
    <scope>NUCLEOTIDE SEQUENCE [LARGE SCALE GENOMIC DNA]</scope>
    <source>
        <strain evidence="17 18">NCTC10254</strain>
    </source>
</reference>
<evidence type="ECO:0000256" key="10">
    <source>
        <dbReference type="ARBA" id="ARBA00022827"/>
    </source>
</evidence>
<dbReference type="GO" id="GO:0005524">
    <property type="term" value="F:ATP binding"/>
    <property type="evidence" value="ECO:0007669"/>
    <property type="project" value="UniProtKB-UniRule"/>
</dbReference>
<evidence type="ECO:0000256" key="3">
    <source>
        <dbReference type="ARBA" id="ARBA00005201"/>
    </source>
</evidence>
<keyword evidence="10 15" id="KW-0274">FAD</keyword>
<comment type="pathway">
    <text evidence="2 15">Cofactor biosynthesis; FAD biosynthesis; FAD from FMN: step 1/1.</text>
</comment>
<comment type="function">
    <text evidence="1">Catalyzes the phosphorylation of riboflavin to FMN followed by the adenylation of FMN to FAD.</text>
</comment>
<dbReference type="GO" id="GO:0009398">
    <property type="term" value="P:FMN biosynthetic process"/>
    <property type="evidence" value="ECO:0007669"/>
    <property type="project" value="UniProtKB-UniRule"/>
</dbReference>
<evidence type="ECO:0000256" key="8">
    <source>
        <dbReference type="ARBA" id="ARBA00022741"/>
    </source>
</evidence>
<dbReference type="EC" id="2.7.7.2" evidence="15"/>
<dbReference type="SUPFAM" id="SSF52374">
    <property type="entry name" value="Nucleotidylyl transferase"/>
    <property type="match status" value="1"/>
</dbReference>
<keyword evidence="7 15" id="KW-0548">Nucleotidyltransferase</keyword>
<evidence type="ECO:0000256" key="4">
    <source>
        <dbReference type="ARBA" id="ARBA00022630"/>
    </source>
</evidence>
<comment type="caution">
    <text evidence="17">The sequence shown here is derived from an EMBL/GenBank/DDBJ whole genome shotgun (WGS) entry which is preliminary data.</text>
</comment>
<dbReference type="InterPro" id="IPR015865">
    <property type="entry name" value="Riboflavin_kinase_bac/euk"/>
</dbReference>
<dbReference type="InterPro" id="IPR002606">
    <property type="entry name" value="Riboflavin_kinase_bac"/>
</dbReference>
<evidence type="ECO:0000313" key="18">
    <source>
        <dbReference type="Proteomes" id="UP000249886"/>
    </source>
</evidence>
<dbReference type="PIRSF" id="PIRSF004491">
    <property type="entry name" value="FAD_Synth"/>
    <property type="match status" value="1"/>
</dbReference>
<dbReference type="CDD" id="cd02064">
    <property type="entry name" value="FAD_synthetase_N"/>
    <property type="match status" value="1"/>
</dbReference>
<dbReference type="GeneID" id="84574115"/>
<keyword evidence="4 15" id="KW-0285">Flavoprotein</keyword>
<dbReference type="AlphaFoldDB" id="A0A6H9XLN6"/>
<evidence type="ECO:0000256" key="6">
    <source>
        <dbReference type="ARBA" id="ARBA00022679"/>
    </source>
</evidence>
<dbReference type="InterPro" id="IPR014729">
    <property type="entry name" value="Rossmann-like_a/b/a_fold"/>
</dbReference>
<dbReference type="GO" id="GO:0003919">
    <property type="term" value="F:FMN adenylyltransferase activity"/>
    <property type="evidence" value="ECO:0007669"/>
    <property type="project" value="UniProtKB-UniRule"/>
</dbReference>
<evidence type="ECO:0000256" key="1">
    <source>
        <dbReference type="ARBA" id="ARBA00002121"/>
    </source>
</evidence>
<dbReference type="NCBIfam" id="TIGR00083">
    <property type="entry name" value="ribF"/>
    <property type="match status" value="1"/>
</dbReference>
<accession>A0A6H9XLN6</accession>
<protein>
    <recommendedName>
        <fullName evidence="15">Riboflavin biosynthesis protein</fullName>
    </recommendedName>
    <domain>
        <recommendedName>
            <fullName evidence="15">Riboflavin kinase</fullName>
            <ecNumber evidence="15">2.7.1.26</ecNumber>
        </recommendedName>
        <alternativeName>
            <fullName evidence="15">Flavokinase</fullName>
        </alternativeName>
    </domain>
    <domain>
        <recommendedName>
            <fullName evidence="15">FMN adenylyltransferase</fullName>
            <ecNumber evidence="15">2.7.7.2</ecNumber>
        </recommendedName>
        <alternativeName>
            <fullName evidence="15">FAD pyrophosphorylase</fullName>
        </alternativeName>
        <alternativeName>
            <fullName evidence="15">FAD synthase</fullName>
        </alternativeName>
    </domain>
</protein>
<evidence type="ECO:0000256" key="13">
    <source>
        <dbReference type="ARBA" id="ARBA00047880"/>
    </source>
</evidence>
<dbReference type="InterPro" id="IPR015864">
    <property type="entry name" value="FAD_synthase"/>
</dbReference>
<proteinExistence type="inferred from homology"/>
<dbReference type="UniPathway" id="UPA00276">
    <property type="reaction ID" value="UER00406"/>
</dbReference>
<dbReference type="InterPro" id="IPR023468">
    <property type="entry name" value="Riboflavin_kinase"/>
</dbReference>
<dbReference type="SUPFAM" id="SSF82114">
    <property type="entry name" value="Riboflavin kinase-like"/>
    <property type="match status" value="1"/>
</dbReference>
<evidence type="ECO:0000256" key="9">
    <source>
        <dbReference type="ARBA" id="ARBA00022777"/>
    </source>
</evidence>
<dbReference type="InterPro" id="IPR023465">
    <property type="entry name" value="Riboflavin_kinase_dom_sf"/>
</dbReference>
<evidence type="ECO:0000256" key="12">
    <source>
        <dbReference type="ARBA" id="ARBA00023268"/>
    </source>
</evidence>
<dbReference type="SMART" id="SM00904">
    <property type="entry name" value="Flavokinase"/>
    <property type="match status" value="1"/>
</dbReference>
<name>A0A6H9XLN6_9CORY</name>
<dbReference type="EC" id="2.7.1.26" evidence="15"/>
<keyword evidence="6 15" id="KW-0808">Transferase</keyword>
<keyword evidence="9 15" id="KW-0418">Kinase</keyword>